<dbReference type="PANTHER" id="PTHR33992">
    <property type="entry name" value="RIBONUCLEASE P PROTEIN COMPONENT"/>
    <property type="match status" value="1"/>
</dbReference>
<comment type="caution">
    <text evidence="7">The sequence shown here is derived from an EMBL/GenBank/DDBJ whole genome shotgun (WGS) entry which is preliminary data.</text>
</comment>
<dbReference type="GO" id="GO:0000049">
    <property type="term" value="F:tRNA binding"/>
    <property type="evidence" value="ECO:0007669"/>
    <property type="project" value="InterPro"/>
</dbReference>
<dbReference type="GO" id="GO:0004526">
    <property type="term" value="F:ribonuclease P activity"/>
    <property type="evidence" value="ECO:0007669"/>
    <property type="project" value="UniProtKB-UniRule"/>
</dbReference>
<dbReference type="EMBL" id="PEVJ01000029">
    <property type="protein sequence ID" value="PIU98464.1"/>
    <property type="molecule type" value="Genomic_DNA"/>
</dbReference>
<keyword evidence="5" id="KW-0694">RNA-binding</keyword>
<dbReference type="Proteomes" id="UP000228949">
    <property type="component" value="Unassembled WGS sequence"/>
</dbReference>
<accession>A0A2M7B5Q5</accession>
<evidence type="ECO:0000256" key="2">
    <source>
        <dbReference type="ARBA" id="ARBA00022722"/>
    </source>
</evidence>
<protein>
    <recommendedName>
        <fullName evidence="6">Ribonuclease P protein component</fullName>
        <ecNumber evidence="6">3.1.26.5</ecNumber>
    </recommendedName>
</protein>
<evidence type="ECO:0000256" key="3">
    <source>
        <dbReference type="ARBA" id="ARBA00022759"/>
    </source>
</evidence>
<dbReference type="InterPro" id="IPR014721">
    <property type="entry name" value="Ribsml_uS5_D2-typ_fold_subgr"/>
</dbReference>
<keyword evidence="3" id="KW-0255">Endonuclease</keyword>
<evidence type="ECO:0000313" key="7">
    <source>
        <dbReference type="EMBL" id="PIU98464.1"/>
    </source>
</evidence>
<evidence type="ECO:0000313" key="8">
    <source>
        <dbReference type="Proteomes" id="UP000228949"/>
    </source>
</evidence>
<dbReference type="InterPro" id="IPR020568">
    <property type="entry name" value="Ribosomal_Su5_D2-typ_SF"/>
</dbReference>
<keyword evidence="4" id="KW-0378">Hydrolase</keyword>
<reference evidence="8" key="1">
    <citation type="submission" date="2017-09" db="EMBL/GenBank/DDBJ databases">
        <title>Depth-based differentiation of microbial function through sediment-hosted aquifers and enrichment of novel symbionts in the deep terrestrial subsurface.</title>
        <authorList>
            <person name="Probst A.J."/>
            <person name="Ladd B."/>
            <person name="Jarett J.K."/>
            <person name="Geller-Mcgrath D.E."/>
            <person name="Sieber C.M.K."/>
            <person name="Emerson J.B."/>
            <person name="Anantharaman K."/>
            <person name="Thomas B.C."/>
            <person name="Malmstrom R."/>
            <person name="Stieglmeier M."/>
            <person name="Klingl A."/>
            <person name="Woyke T."/>
            <person name="Ryan C.M."/>
            <person name="Banfield J.F."/>
        </authorList>
    </citation>
    <scope>NUCLEOTIDE SEQUENCE [LARGE SCALE GENOMIC DNA]</scope>
</reference>
<dbReference type="SUPFAM" id="SSF54211">
    <property type="entry name" value="Ribosomal protein S5 domain 2-like"/>
    <property type="match status" value="1"/>
</dbReference>
<keyword evidence="1" id="KW-0819">tRNA processing</keyword>
<dbReference type="Pfam" id="PF00825">
    <property type="entry name" value="Ribonuclease_P"/>
    <property type="match status" value="1"/>
</dbReference>
<gene>
    <name evidence="7" type="primary">rnpA</name>
    <name evidence="7" type="ORF">COS61_01280</name>
</gene>
<evidence type="ECO:0000256" key="5">
    <source>
        <dbReference type="ARBA" id="ARBA00022884"/>
    </source>
</evidence>
<evidence type="ECO:0000256" key="6">
    <source>
        <dbReference type="NCBIfam" id="TIGR00188"/>
    </source>
</evidence>
<sequence length="109" mass="12944">MLAKKFRLPIYKWQQEKKTTIARRSSFFIVKFRTNNLEFSRFGIIISAKVSKKAVARNKIKRTIFNFIRLKKLHLNSSRDILIIVLPLANQLTKKEIQEQLKQQLTVEI</sequence>
<dbReference type="GO" id="GO:0042781">
    <property type="term" value="F:3'-tRNA processing endoribonuclease activity"/>
    <property type="evidence" value="ECO:0007669"/>
    <property type="project" value="TreeGrafter"/>
</dbReference>
<dbReference type="GO" id="GO:0030677">
    <property type="term" value="C:ribonuclease P complex"/>
    <property type="evidence" value="ECO:0007669"/>
    <property type="project" value="TreeGrafter"/>
</dbReference>
<name>A0A2M7B5Q5_9BACT</name>
<evidence type="ECO:0000256" key="1">
    <source>
        <dbReference type="ARBA" id="ARBA00022694"/>
    </source>
</evidence>
<evidence type="ECO:0000256" key="4">
    <source>
        <dbReference type="ARBA" id="ARBA00022801"/>
    </source>
</evidence>
<dbReference type="Gene3D" id="3.30.230.10">
    <property type="match status" value="1"/>
</dbReference>
<dbReference type="AlphaFoldDB" id="A0A2M7B5Q5"/>
<organism evidence="7 8">
    <name type="scientific">Candidatus Wolfebacteria bacterium CG03_land_8_20_14_0_80_40_12</name>
    <dbReference type="NCBI Taxonomy" id="1975069"/>
    <lineage>
        <taxon>Bacteria</taxon>
        <taxon>Candidatus Wolfeibacteriota</taxon>
    </lineage>
</organism>
<dbReference type="EC" id="3.1.26.5" evidence="6"/>
<keyword evidence="2" id="KW-0540">Nuclease</keyword>
<proteinExistence type="predicted"/>
<dbReference type="InterPro" id="IPR000100">
    <property type="entry name" value="RNase_P"/>
</dbReference>
<dbReference type="NCBIfam" id="TIGR00188">
    <property type="entry name" value="rnpA"/>
    <property type="match status" value="1"/>
</dbReference>
<dbReference type="PANTHER" id="PTHR33992:SF1">
    <property type="entry name" value="RIBONUCLEASE P PROTEIN COMPONENT"/>
    <property type="match status" value="1"/>
</dbReference>